<dbReference type="Proteomes" id="UP001060215">
    <property type="component" value="Chromosome 4"/>
</dbReference>
<reference evidence="1 2" key="1">
    <citation type="journal article" date="2022" name="Plant J.">
        <title>Chromosome-level genome of Camellia lanceoleosa provides a valuable resource for understanding genome evolution and self-incompatibility.</title>
        <authorList>
            <person name="Gong W."/>
            <person name="Xiao S."/>
            <person name="Wang L."/>
            <person name="Liao Z."/>
            <person name="Chang Y."/>
            <person name="Mo W."/>
            <person name="Hu G."/>
            <person name="Li W."/>
            <person name="Zhao G."/>
            <person name="Zhu H."/>
            <person name="Hu X."/>
            <person name="Ji K."/>
            <person name="Xiang X."/>
            <person name="Song Q."/>
            <person name="Yuan D."/>
            <person name="Jin S."/>
            <person name="Zhang L."/>
        </authorList>
    </citation>
    <scope>NUCLEOTIDE SEQUENCE [LARGE SCALE GENOMIC DNA]</scope>
    <source>
        <strain evidence="1">SQ_2022a</strain>
    </source>
</reference>
<keyword evidence="1" id="KW-0238">DNA-binding</keyword>
<keyword evidence="2" id="KW-1185">Reference proteome</keyword>
<gene>
    <name evidence="1" type="ORF">LOK49_LG05G03192</name>
</gene>
<protein>
    <submittedName>
        <fullName evidence="1">Replication protein A 70 kDa DNA-binding subunit A</fullName>
    </submittedName>
</protein>
<comment type="caution">
    <text evidence="1">The sequence shown here is derived from an EMBL/GenBank/DDBJ whole genome shotgun (WGS) entry which is preliminary data.</text>
</comment>
<dbReference type="EMBL" id="CM045761">
    <property type="protein sequence ID" value="KAI8014238.1"/>
    <property type="molecule type" value="Genomic_DNA"/>
</dbReference>
<evidence type="ECO:0000313" key="1">
    <source>
        <dbReference type="EMBL" id="KAI8014238.1"/>
    </source>
</evidence>
<sequence>METQRRILNLKDQSGRSVELTLWGDFCNREGQNLQELVDCGLFPILAVKVGKVNDFSGKSIGTISSTQLFINPDSPEAQSLEFGLINGAKILLLNPSLETCLEDQRMRFVKLCLRSRTKAWEDQISQTRLQ</sequence>
<evidence type="ECO:0000313" key="2">
    <source>
        <dbReference type="Proteomes" id="UP001060215"/>
    </source>
</evidence>
<organism evidence="1 2">
    <name type="scientific">Camellia lanceoleosa</name>
    <dbReference type="NCBI Taxonomy" id="1840588"/>
    <lineage>
        <taxon>Eukaryota</taxon>
        <taxon>Viridiplantae</taxon>
        <taxon>Streptophyta</taxon>
        <taxon>Embryophyta</taxon>
        <taxon>Tracheophyta</taxon>
        <taxon>Spermatophyta</taxon>
        <taxon>Magnoliopsida</taxon>
        <taxon>eudicotyledons</taxon>
        <taxon>Gunneridae</taxon>
        <taxon>Pentapetalae</taxon>
        <taxon>asterids</taxon>
        <taxon>Ericales</taxon>
        <taxon>Theaceae</taxon>
        <taxon>Camellia</taxon>
    </lineage>
</organism>
<accession>A0ACC0HKS0</accession>
<proteinExistence type="predicted"/>
<name>A0ACC0HKS0_9ERIC</name>